<dbReference type="EMBL" id="VSSQ01033712">
    <property type="protein sequence ID" value="MPM85390.1"/>
    <property type="molecule type" value="Genomic_DNA"/>
</dbReference>
<reference evidence="1" key="1">
    <citation type="submission" date="2019-08" db="EMBL/GenBank/DDBJ databases">
        <authorList>
            <person name="Kucharzyk K."/>
            <person name="Murdoch R.W."/>
            <person name="Higgins S."/>
            <person name="Loffler F."/>
        </authorList>
    </citation>
    <scope>NUCLEOTIDE SEQUENCE</scope>
</reference>
<name>A0A645D791_9ZZZZ</name>
<gene>
    <name evidence="1" type="ORF">SDC9_132470</name>
</gene>
<dbReference type="AlphaFoldDB" id="A0A645D791"/>
<sequence length="105" mass="11399">MGNGVGALGLGNFHDPFGNDGAGKGGAEQIFALVNRTGLQGGENEIVDKFFLQIFYVYLRRAGLDGLFVERGKLLPLTYVGRDGDHLASVVFHKPRNDHRCIQPA</sequence>
<protein>
    <submittedName>
        <fullName evidence="1">Uncharacterized protein</fullName>
    </submittedName>
</protein>
<evidence type="ECO:0000313" key="1">
    <source>
        <dbReference type="EMBL" id="MPM85390.1"/>
    </source>
</evidence>
<accession>A0A645D791</accession>
<comment type="caution">
    <text evidence="1">The sequence shown here is derived from an EMBL/GenBank/DDBJ whole genome shotgun (WGS) entry which is preliminary data.</text>
</comment>
<proteinExistence type="predicted"/>
<organism evidence="1">
    <name type="scientific">bioreactor metagenome</name>
    <dbReference type="NCBI Taxonomy" id="1076179"/>
    <lineage>
        <taxon>unclassified sequences</taxon>
        <taxon>metagenomes</taxon>
        <taxon>ecological metagenomes</taxon>
    </lineage>
</organism>